<dbReference type="PANTHER" id="PTHR43798:SF33">
    <property type="entry name" value="HYDROLASE, PUTATIVE (AFU_ORTHOLOGUE AFUA_2G14860)-RELATED"/>
    <property type="match status" value="1"/>
</dbReference>
<sequence>MDLIEIDGFRLAFRRAGTGPPVVFVHGGAQDSRAWTPQLDALSDELTIIAWDEPGAGGSADVPRDFSLADYADSLAGLIRALGISGCTLVGLSWGVTVILELYRRHPTLAGSLVLADGYAGWRGSLGAGEADARLAALRAQPADLFDPTLPGLFAGTPPAEVVPLHEAMTADVRRDSMLTALTAMASADLNEVLPTIQVPTQLVWGALDARSPLSVAREFERRVPGADLAVIPDCGHVSNLQAPEAFNDILRGFLHRHVV</sequence>
<dbReference type="EMBL" id="BSEL01000005">
    <property type="protein sequence ID" value="GLJ68256.1"/>
    <property type="molecule type" value="Genomic_DNA"/>
</dbReference>
<reference evidence="2" key="2">
    <citation type="submission" date="2023-01" db="EMBL/GenBank/DDBJ databases">
        <authorList>
            <person name="Sun Q."/>
            <person name="Evtushenko L."/>
        </authorList>
    </citation>
    <scope>NUCLEOTIDE SEQUENCE</scope>
    <source>
        <strain evidence="2">VKM Ac-1246</strain>
    </source>
</reference>
<protein>
    <submittedName>
        <fullName evidence="2">Hydrolase</fullName>
    </submittedName>
</protein>
<evidence type="ECO:0000313" key="3">
    <source>
        <dbReference type="Proteomes" id="UP001142292"/>
    </source>
</evidence>
<dbReference type="InterPro" id="IPR000073">
    <property type="entry name" value="AB_hydrolase_1"/>
</dbReference>
<dbReference type="Proteomes" id="UP001142292">
    <property type="component" value="Unassembled WGS sequence"/>
</dbReference>
<dbReference type="PANTHER" id="PTHR43798">
    <property type="entry name" value="MONOACYLGLYCEROL LIPASE"/>
    <property type="match status" value="1"/>
</dbReference>
<dbReference type="RefSeq" id="WP_189120947.1">
    <property type="nucleotide sequence ID" value="NZ_BMRK01000035.1"/>
</dbReference>
<dbReference type="GO" id="GO:0016787">
    <property type="term" value="F:hydrolase activity"/>
    <property type="evidence" value="ECO:0007669"/>
    <property type="project" value="UniProtKB-KW"/>
</dbReference>
<evidence type="ECO:0000259" key="1">
    <source>
        <dbReference type="Pfam" id="PF12697"/>
    </source>
</evidence>
<dbReference type="InterPro" id="IPR029058">
    <property type="entry name" value="AB_hydrolase_fold"/>
</dbReference>
<dbReference type="InterPro" id="IPR050266">
    <property type="entry name" value="AB_hydrolase_sf"/>
</dbReference>
<dbReference type="Gene3D" id="3.40.50.1820">
    <property type="entry name" value="alpha/beta hydrolase"/>
    <property type="match status" value="1"/>
</dbReference>
<feature type="domain" description="AB hydrolase-1" evidence="1">
    <location>
        <begin position="22"/>
        <end position="249"/>
    </location>
</feature>
<gene>
    <name evidence="2" type="ORF">GCM10017579_22920</name>
</gene>
<evidence type="ECO:0000313" key="2">
    <source>
        <dbReference type="EMBL" id="GLJ68256.1"/>
    </source>
</evidence>
<dbReference type="Pfam" id="PF12697">
    <property type="entry name" value="Abhydrolase_6"/>
    <property type="match status" value="1"/>
</dbReference>
<organism evidence="2 3">
    <name type="scientific">Nocardioides luteus</name>
    <dbReference type="NCBI Taxonomy" id="1844"/>
    <lineage>
        <taxon>Bacteria</taxon>
        <taxon>Bacillati</taxon>
        <taxon>Actinomycetota</taxon>
        <taxon>Actinomycetes</taxon>
        <taxon>Propionibacteriales</taxon>
        <taxon>Nocardioidaceae</taxon>
        <taxon>Nocardioides</taxon>
    </lineage>
</organism>
<name>A0ABQ5SWN3_9ACTN</name>
<reference evidence="2" key="1">
    <citation type="journal article" date="2014" name="Int. J. Syst. Evol. Microbiol.">
        <title>Complete genome of a new Firmicutes species belonging to the dominant human colonic microbiota ('Ruminococcus bicirculans') reveals two chromosomes and a selective capacity to utilize plant glucans.</title>
        <authorList>
            <consortium name="NISC Comparative Sequencing Program"/>
            <person name="Wegmann U."/>
            <person name="Louis P."/>
            <person name="Goesmann A."/>
            <person name="Henrissat B."/>
            <person name="Duncan S.H."/>
            <person name="Flint H.J."/>
        </authorList>
    </citation>
    <scope>NUCLEOTIDE SEQUENCE</scope>
    <source>
        <strain evidence="2">VKM Ac-1246</strain>
    </source>
</reference>
<keyword evidence="2" id="KW-0378">Hydrolase</keyword>
<accession>A0ABQ5SWN3</accession>
<dbReference type="SUPFAM" id="SSF53474">
    <property type="entry name" value="alpha/beta-Hydrolases"/>
    <property type="match status" value="1"/>
</dbReference>
<keyword evidence="3" id="KW-1185">Reference proteome</keyword>
<proteinExistence type="predicted"/>
<comment type="caution">
    <text evidence="2">The sequence shown here is derived from an EMBL/GenBank/DDBJ whole genome shotgun (WGS) entry which is preliminary data.</text>
</comment>